<dbReference type="InterPro" id="IPR037794">
    <property type="entry name" value="TAF12"/>
</dbReference>
<dbReference type="InterPro" id="IPR003228">
    <property type="entry name" value="TFIID_TAF12_dom"/>
</dbReference>
<dbReference type="CDD" id="cd07981">
    <property type="entry name" value="HFD_TAF12"/>
    <property type="match status" value="1"/>
</dbReference>
<feature type="compositionally biased region" description="Low complexity" evidence="5">
    <location>
        <begin position="464"/>
        <end position="494"/>
    </location>
</feature>
<keyword evidence="3" id="KW-0804">Transcription</keyword>
<feature type="domain" description="Transcription initiation factor TFIID subunit 12" evidence="6">
    <location>
        <begin position="687"/>
        <end position="761"/>
    </location>
</feature>
<feature type="region of interest" description="Disordered" evidence="5">
    <location>
        <begin position="446"/>
        <end position="508"/>
    </location>
</feature>
<feature type="compositionally biased region" description="Low complexity" evidence="5">
    <location>
        <begin position="386"/>
        <end position="418"/>
    </location>
</feature>
<comment type="caution">
    <text evidence="7">The sequence shown here is derived from an EMBL/GenBank/DDBJ whole genome shotgun (WGS) entry which is preliminary data.</text>
</comment>
<dbReference type="Proteomes" id="UP000689129">
    <property type="component" value="Unassembled WGS sequence"/>
</dbReference>
<evidence type="ECO:0000256" key="4">
    <source>
        <dbReference type="ARBA" id="ARBA00023242"/>
    </source>
</evidence>
<proteinExistence type="predicted"/>
<dbReference type="GO" id="GO:0005669">
    <property type="term" value="C:transcription factor TFIID complex"/>
    <property type="evidence" value="ECO:0007669"/>
    <property type="project" value="InterPro"/>
</dbReference>
<feature type="compositionally biased region" description="Low complexity" evidence="5">
    <location>
        <begin position="1"/>
        <end position="31"/>
    </location>
</feature>
<dbReference type="PANTHER" id="PTHR12264:SF21">
    <property type="entry name" value="TRANSCRIPTION INITIATION FACTOR TFIID SUBUNIT 12"/>
    <property type="match status" value="1"/>
</dbReference>
<evidence type="ECO:0000313" key="7">
    <source>
        <dbReference type="EMBL" id="KAG7143732.1"/>
    </source>
</evidence>
<keyword evidence="4" id="KW-0539">Nucleus</keyword>
<feature type="compositionally biased region" description="Pro residues" evidence="5">
    <location>
        <begin position="495"/>
        <end position="508"/>
    </location>
</feature>
<comment type="subcellular location">
    <subcellularLocation>
        <location evidence="1">Nucleus</location>
    </subcellularLocation>
</comment>
<dbReference type="EMBL" id="JAEMWZ010000001">
    <property type="protein sequence ID" value="KAG7143732.1"/>
    <property type="molecule type" value="Genomic_DNA"/>
</dbReference>
<evidence type="ECO:0000256" key="1">
    <source>
        <dbReference type="ARBA" id="ARBA00004123"/>
    </source>
</evidence>
<protein>
    <submittedName>
        <fullName evidence="7">Transcription initiation factor TFIID subunit 12 like protein</fullName>
    </submittedName>
</protein>
<evidence type="ECO:0000256" key="5">
    <source>
        <dbReference type="SAM" id="MobiDB-lite"/>
    </source>
</evidence>
<feature type="compositionally biased region" description="Low complexity" evidence="5">
    <location>
        <begin position="147"/>
        <end position="181"/>
    </location>
</feature>
<feature type="compositionally biased region" description="Polar residues" evidence="5">
    <location>
        <begin position="560"/>
        <end position="587"/>
    </location>
</feature>
<feature type="compositionally biased region" description="Low complexity" evidence="5">
    <location>
        <begin position="602"/>
        <end position="619"/>
    </location>
</feature>
<accession>A0A8I3A1P8</accession>
<name>A0A8I3A1P8_VERLO</name>
<evidence type="ECO:0000313" key="8">
    <source>
        <dbReference type="Proteomes" id="UP000689129"/>
    </source>
</evidence>
<dbReference type="GO" id="GO:0051123">
    <property type="term" value="P:RNA polymerase II preinitiation complex assembly"/>
    <property type="evidence" value="ECO:0007669"/>
    <property type="project" value="TreeGrafter"/>
</dbReference>
<dbReference type="GO" id="GO:0017025">
    <property type="term" value="F:TBP-class protein binding"/>
    <property type="evidence" value="ECO:0007669"/>
    <property type="project" value="TreeGrafter"/>
</dbReference>
<feature type="region of interest" description="Disordered" evidence="5">
    <location>
        <begin position="66"/>
        <end position="85"/>
    </location>
</feature>
<dbReference type="FunFam" id="1.10.20.10:FF:000037">
    <property type="entry name" value="Transcription initiation factor TFIID subunit 12"/>
    <property type="match status" value="1"/>
</dbReference>
<reference evidence="7" key="1">
    <citation type="journal article" date="2021" name="Mol. Plant Pathol.">
        <title>A 20-kb lineage-specific genomic region tames virulence in pathogenic amphidiploid Verticillium longisporum.</title>
        <authorList>
            <person name="Harting R."/>
            <person name="Starke J."/>
            <person name="Kusch H."/>
            <person name="Poggeler S."/>
            <person name="Maurus I."/>
            <person name="Schluter R."/>
            <person name="Landesfeind M."/>
            <person name="Bulla I."/>
            <person name="Nowrousian M."/>
            <person name="de Jonge R."/>
            <person name="Stahlhut G."/>
            <person name="Hoff K.J."/>
            <person name="Asshauer K.P."/>
            <person name="Thurmer A."/>
            <person name="Stanke M."/>
            <person name="Daniel R."/>
            <person name="Morgenstern B."/>
            <person name="Thomma B.P.H.J."/>
            <person name="Kronstad J.W."/>
            <person name="Braus-Stromeyer S.A."/>
            <person name="Braus G.H."/>
        </authorList>
    </citation>
    <scope>NUCLEOTIDE SEQUENCE</scope>
    <source>
        <strain evidence="7">Vl32</strain>
    </source>
</reference>
<dbReference type="GO" id="GO:0000124">
    <property type="term" value="C:SAGA complex"/>
    <property type="evidence" value="ECO:0007669"/>
    <property type="project" value="InterPro"/>
</dbReference>
<feature type="region of interest" description="Disordered" evidence="5">
    <location>
        <begin position="540"/>
        <end position="621"/>
    </location>
</feature>
<feature type="compositionally biased region" description="Low complexity" evidence="5">
    <location>
        <begin position="189"/>
        <end position="274"/>
    </location>
</feature>
<organism evidence="7 8">
    <name type="scientific">Verticillium longisporum</name>
    <name type="common">Verticillium dahliae var. longisporum</name>
    <dbReference type="NCBI Taxonomy" id="100787"/>
    <lineage>
        <taxon>Eukaryota</taxon>
        <taxon>Fungi</taxon>
        <taxon>Dikarya</taxon>
        <taxon>Ascomycota</taxon>
        <taxon>Pezizomycotina</taxon>
        <taxon>Sordariomycetes</taxon>
        <taxon>Hypocreomycetidae</taxon>
        <taxon>Glomerellales</taxon>
        <taxon>Plectosphaerellaceae</taxon>
        <taxon>Verticillium</taxon>
    </lineage>
</organism>
<gene>
    <name evidence="7" type="ORF">HYQ45_000008</name>
</gene>
<evidence type="ECO:0000259" key="6">
    <source>
        <dbReference type="Pfam" id="PF03847"/>
    </source>
</evidence>
<dbReference type="Pfam" id="PF03847">
    <property type="entry name" value="TFIID_20kDa"/>
    <property type="match status" value="1"/>
</dbReference>
<dbReference type="AlphaFoldDB" id="A0A8I3A1P8"/>
<feature type="region of interest" description="Disordered" evidence="5">
    <location>
        <begin position="386"/>
        <end position="432"/>
    </location>
</feature>
<evidence type="ECO:0000256" key="3">
    <source>
        <dbReference type="ARBA" id="ARBA00023163"/>
    </source>
</evidence>
<dbReference type="OrthoDB" id="2193432at2759"/>
<dbReference type="PANTHER" id="PTHR12264">
    <property type="entry name" value="TRANSCRIPTION INITIATION FACTOR TFIID SUBUNIT 12"/>
    <property type="match status" value="1"/>
</dbReference>
<feature type="region of interest" description="Disordered" evidence="5">
    <location>
        <begin position="147"/>
        <end position="278"/>
    </location>
</feature>
<feature type="compositionally biased region" description="Polar residues" evidence="5">
    <location>
        <begin position="540"/>
        <end position="553"/>
    </location>
</feature>
<keyword evidence="2" id="KW-0805">Transcription regulation</keyword>
<feature type="region of interest" description="Disordered" evidence="5">
    <location>
        <begin position="1"/>
        <end position="43"/>
    </location>
</feature>
<evidence type="ECO:0000256" key="2">
    <source>
        <dbReference type="ARBA" id="ARBA00023015"/>
    </source>
</evidence>
<sequence>MNTQGQPAPQGQPQPNAQQGAAGHPAAANNQRSTMYRPEMMRNLPVLNDEEKLKYERGLRSLWNTMESHGEETSPAAANNQRSTMYRPEMMRNLPVLNDEEKLKYERGLRSLWNTMESHGEETSDHQDAKKKIQDFTKMLMGKLQARRLQQMQQAQKQQAQQQGQAGQQTQRSTQPAASASPAPPAPAETPATQNTAAVAPDAPDAPKANPAASLPTNASPAPAAKAAASAPPQAPPQQAQQPQQQVQQQQPQKQAPQQQQQQPQQQQQQQSQPPNVPEHILNHIRSMTFNPPPQIVEKGPEMAAKWSADIKQRYVRSLMQMEHMGNTLRKLNAAVKDRQDKGNPLGPEEQKQIQIRKDHSQKVFQEAQMFVQNFRKTQEISKANPNAQNAAAAARPAQQNNPNAPGAANVAQAVPQASTPQPVSGTQQIAQPAAAPAAVEAAKMQQMNAAGRASPVANGVTTQQQQSQLPQQPQGQQALAANSQPAPQAQPATTAPPPQQNQHIQPPPVNTAVASVAGTAGQPQSAGTPTQAAARIQTPQTGAAGVSTQALSHSAAVSRANQRVNSQPVAATPVQPSAGTPSSAGPISQGVMGSGAIGNSQQGHPQPHPGQPTQQTQTLQSKLPIPKQLPEKATQVPQPVNMVNNAGAGRPTYTGGTGIAGGVMGHPALGKIPAFSHEAEGDRVLSKKKLDELVRQVCGGTAEGQEGNLLSPEVEENVLTLADSFVDNVLHAACRNAKERGSKVLEIRDIQLVLERKYNIRVPGYSSDDLRTVRKVQPAPAWITKMSAIQAAKVTSGKGE</sequence>
<dbReference type="GO" id="GO:0003677">
    <property type="term" value="F:DNA binding"/>
    <property type="evidence" value="ECO:0007669"/>
    <property type="project" value="TreeGrafter"/>
</dbReference>